<comment type="caution">
    <text evidence="10">Lacks conserved residue(s) required for the propagation of feature annotation.</text>
</comment>
<evidence type="ECO:0000256" key="6">
    <source>
        <dbReference type="ARBA" id="ARBA00022737"/>
    </source>
</evidence>
<feature type="domain" description="EGF-like" evidence="12">
    <location>
        <begin position="141"/>
        <end position="184"/>
    </location>
</feature>
<dbReference type="PANTHER" id="PTHR46534:SF1">
    <property type="entry name" value="IGGFC-BINDING PROTEIN N-TERMINAL DOMAIN-CONTAINING PROTEIN"/>
    <property type="match status" value="1"/>
</dbReference>
<keyword evidence="9" id="KW-0325">Glycoprotein</keyword>
<dbReference type="PROSITE" id="PS50026">
    <property type="entry name" value="EGF_3"/>
    <property type="match status" value="4"/>
</dbReference>
<evidence type="ECO:0000256" key="8">
    <source>
        <dbReference type="ARBA" id="ARBA00023157"/>
    </source>
</evidence>
<dbReference type="FunFam" id="2.10.25.10:FF:000210">
    <property type="entry name" value="Hemicentin 1"/>
    <property type="match status" value="1"/>
</dbReference>
<dbReference type="InterPro" id="IPR000742">
    <property type="entry name" value="EGF"/>
</dbReference>
<keyword evidence="13" id="KW-1185">Reference proteome</keyword>
<dbReference type="SMART" id="SM00179">
    <property type="entry name" value="EGF_CA"/>
    <property type="match status" value="4"/>
</dbReference>
<dbReference type="InterPro" id="IPR001881">
    <property type="entry name" value="EGF-like_Ca-bd_dom"/>
</dbReference>
<feature type="disulfide bond" evidence="10">
    <location>
        <begin position="229"/>
        <end position="246"/>
    </location>
</feature>
<feature type="signal peptide" evidence="11">
    <location>
        <begin position="1"/>
        <end position="18"/>
    </location>
</feature>
<evidence type="ECO:0000256" key="10">
    <source>
        <dbReference type="PROSITE-ProRule" id="PRU00076"/>
    </source>
</evidence>
<reference evidence="13" key="1">
    <citation type="submission" date="2024-06" db="UniProtKB">
        <authorList>
            <consortium name="RefSeq"/>
        </authorList>
    </citation>
    <scope>NUCLEOTIDE SEQUENCE [LARGE SCALE GENOMIC DNA]</scope>
</reference>
<keyword evidence="8 10" id="KW-1015">Disulfide bond</keyword>
<evidence type="ECO:0000256" key="4">
    <source>
        <dbReference type="ARBA" id="ARBA00022536"/>
    </source>
</evidence>
<dbReference type="InterPro" id="IPR049883">
    <property type="entry name" value="NOTCH1_EGF-like"/>
</dbReference>
<keyword evidence="5 11" id="KW-0732">Signal</keyword>
<keyword evidence="6" id="KW-0677">Repeat</keyword>
<feature type="domain" description="EGF-like" evidence="12">
    <location>
        <begin position="97"/>
        <end position="140"/>
    </location>
</feature>
<dbReference type="InterPro" id="IPR035234">
    <property type="entry name" value="IgGFc-bd_N"/>
</dbReference>
<keyword evidence="2" id="KW-0964">Secreted</keyword>
<evidence type="ECO:0000313" key="13">
    <source>
        <dbReference type="Proteomes" id="UP000694844"/>
    </source>
</evidence>
<dbReference type="PROSITE" id="PS01187">
    <property type="entry name" value="EGF_CA"/>
    <property type="match status" value="1"/>
</dbReference>
<dbReference type="AlphaFoldDB" id="A0A8B8F341"/>
<feature type="domain" description="EGF-like" evidence="12">
    <location>
        <begin position="58"/>
        <end position="96"/>
    </location>
</feature>
<sequence>MWTVLVSLCVLCTMEAYSENLTKRKQNQESTLLVPFCKRYLSGVNKQWREFLERGEKEIDKCKAYQHKCHRKYGVCKNTVKCHCKSGFRGNGSNCRDINECLENTHDCHRPHAMCTNTIGSFECICKRGFEMLKNGRVCVDINECVRGLHTCFKTPTYSTCTNTIGSYTCKCNNGYEGNGHICKDIDECKANTHKCHRPYGICTNTIGSYKCNYNFRAIKPCAQGTDTCSKYATCTDRSIGGAYDCNCFFGFFGNGHRCTGSRGKSFVVLFMRNIDLPTETSPSTRRAQISVVSLKKTNVRLSSSPVLTRKLKSTIDQTVHMNPNAVRTFTVSHEIRVNDFVVENKAIIVETAEVTSVFDLNHDGYTSDSTLVLPIDRLGTEYVISSSKPHNSRVPDYNSQVAFAAVSDRTRVSLKLKLAKGQTVTYKGKYHPDGSRIIVNLNKYQTFQLSHNGDLTGTRVTSNKPVAVFSGNRCNKLNSYGYCSHLVEQMPPVESLDTTYVIPPHVDRSGNLVRVVSVNTGSTAFSITKGTSTMSKTIRRYGKFDIVISGKQVAVVRARNKVLVLSYGLAAPRSRNGFPYMTMVPGVNQYIHQYHVSVPQGFEDNYFAIIVKKSSKSTLRINNNRISTIELETPVTVGSVDYVVLTVKVQPGVHRVETTGQSRFGLTVYGHGHDDGYGFAANILGPGKI</sequence>
<evidence type="ECO:0000256" key="5">
    <source>
        <dbReference type="ARBA" id="ARBA00022729"/>
    </source>
</evidence>
<evidence type="ECO:0000256" key="1">
    <source>
        <dbReference type="ARBA" id="ARBA00004498"/>
    </source>
</evidence>
<comment type="subcellular location">
    <subcellularLocation>
        <location evidence="1">Secreted</location>
        <location evidence="1">Extracellular space</location>
        <location evidence="1">Extracellular matrix</location>
    </subcellularLocation>
</comment>
<name>A0A8B8F341_CRAVI</name>
<keyword evidence="3" id="KW-0272">Extracellular matrix</keyword>
<evidence type="ECO:0000256" key="3">
    <source>
        <dbReference type="ARBA" id="ARBA00022530"/>
    </source>
</evidence>
<dbReference type="GeneID" id="111138517"/>
<dbReference type="RefSeq" id="XP_022346243.1">
    <property type="nucleotide sequence ID" value="XM_022490535.1"/>
</dbReference>
<keyword evidence="4 10" id="KW-0245">EGF-like domain</keyword>
<evidence type="ECO:0000256" key="2">
    <source>
        <dbReference type="ARBA" id="ARBA00022525"/>
    </source>
</evidence>
<dbReference type="OrthoDB" id="6142386at2759"/>
<protein>
    <submittedName>
        <fullName evidence="14">IgGFc-binding protein-like</fullName>
    </submittedName>
</protein>
<reference evidence="14" key="2">
    <citation type="submission" date="2025-08" db="UniProtKB">
        <authorList>
            <consortium name="RefSeq"/>
        </authorList>
    </citation>
    <scope>IDENTIFICATION</scope>
    <source>
        <tissue evidence="14">Whole sample</tissue>
    </source>
</reference>
<dbReference type="Pfam" id="PF07645">
    <property type="entry name" value="EGF_CA"/>
    <property type="match status" value="3"/>
</dbReference>
<keyword evidence="7" id="KW-0106">Calcium</keyword>
<dbReference type="KEGG" id="cvn:111138517"/>
<dbReference type="Proteomes" id="UP000694844">
    <property type="component" value="Chromosome 1"/>
</dbReference>
<feature type="chain" id="PRO_5034198682" evidence="11">
    <location>
        <begin position="19"/>
        <end position="690"/>
    </location>
</feature>
<dbReference type="InterPro" id="IPR000152">
    <property type="entry name" value="EGF-type_Asp/Asn_hydroxyl_site"/>
</dbReference>
<accession>A0A8B8F341</accession>
<evidence type="ECO:0000256" key="7">
    <source>
        <dbReference type="ARBA" id="ARBA00022837"/>
    </source>
</evidence>
<dbReference type="FunFam" id="2.10.25.10:FF:000038">
    <property type="entry name" value="Fibrillin 2"/>
    <property type="match status" value="1"/>
</dbReference>
<feature type="domain" description="EGF-like" evidence="12">
    <location>
        <begin position="218"/>
        <end position="260"/>
    </location>
</feature>
<dbReference type="SUPFAM" id="SSF57196">
    <property type="entry name" value="EGF/Laminin"/>
    <property type="match status" value="2"/>
</dbReference>
<dbReference type="PANTHER" id="PTHR46534">
    <property type="entry name" value="IGGFC_BINDING DOMAIN-CONTAINING PROTEIN"/>
    <property type="match status" value="1"/>
</dbReference>
<evidence type="ECO:0000256" key="9">
    <source>
        <dbReference type="ARBA" id="ARBA00023180"/>
    </source>
</evidence>
<dbReference type="Pfam" id="PF17517">
    <property type="entry name" value="IgGFc_binding"/>
    <property type="match status" value="1"/>
</dbReference>
<organism evidence="13 14">
    <name type="scientific">Crassostrea virginica</name>
    <name type="common">Eastern oyster</name>
    <dbReference type="NCBI Taxonomy" id="6565"/>
    <lineage>
        <taxon>Eukaryota</taxon>
        <taxon>Metazoa</taxon>
        <taxon>Spiralia</taxon>
        <taxon>Lophotrochozoa</taxon>
        <taxon>Mollusca</taxon>
        <taxon>Bivalvia</taxon>
        <taxon>Autobranchia</taxon>
        <taxon>Pteriomorphia</taxon>
        <taxon>Ostreida</taxon>
        <taxon>Ostreoidea</taxon>
        <taxon>Ostreidae</taxon>
        <taxon>Crassostrea</taxon>
    </lineage>
</organism>
<evidence type="ECO:0000259" key="12">
    <source>
        <dbReference type="PROSITE" id="PS50026"/>
    </source>
</evidence>
<dbReference type="InterPro" id="IPR018097">
    <property type="entry name" value="EGF_Ca-bd_CS"/>
</dbReference>
<dbReference type="PROSITE" id="PS01186">
    <property type="entry name" value="EGF_2"/>
    <property type="match status" value="4"/>
</dbReference>
<dbReference type="Gene3D" id="2.10.25.10">
    <property type="entry name" value="Laminin"/>
    <property type="match status" value="5"/>
</dbReference>
<dbReference type="CDD" id="cd00054">
    <property type="entry name" value="EGF_CA"/>
    <property type="match status" value="3"/>
</dbReference>
<proteinExistence type="predicted"/>
<dbReference type="PROSITE" id="PS00010">
    <property type="entry name" value="ASX_HYDROXYL"/>
    <property type="match status" value="2"/>
</dbReference>
<dbReference type="GO" id="GO:0005509">
    <property type="term" value="F:calcium ion binding"/>
    <property type="evidence" value="ECO:0007669"/>
    <property type="project" value="InterPro"/>
</dbReference>
<evidence type="ECO:0000256" key="11">
    <source>
        <dbReference type="SAM" id="SignalP"/>
    </source>
</evidence>
<dbReference type="SMART" id="SM00181">
    <property type="entry name" value="EGF"/>
    <property type="match status" value="4"/>
</dbReference>
<evidence type="ECO:0000313" key="14">
    <source>
        <dbReference type="RefSeq" id="XP_022346243.1"/>
    </source>
</evidence>
<gene>
    <name evidence="14" type="primary">LOC111138517</name>
</gene>